<dbReference type="EnsemblMetazoa" id="MESCA007163-RA">
    <property type="protein sequence ID" value="MESCA007163-PA"/>
    <property type="gene ID" value="MESCA007163"/>
</dbReference>
<reference evidence="2" key="2">
    <citation type="submission" date="2015-06" db="UniProtKB">
        <authorList>
            <consortium name="EnsemblMetazoa"/>
        </authorList>
    </citation>
    <scope>IDENTIFICATION</scope>
</reference>
<dbReference type="EMBL" id="CAQQ02091083">
    <property type="status" value="NOT_ANNOTATED_CDS"/>
    <property type="molecule type" value="Genomic_DNA"/>
</dbReference>
<name>T1GTW8_MEGSC</name>
<keyword evidence="1" id="KW-0732">Signal</keyword>
<dbReference type="HOGENOM" id="CLU_2099654_0_0_1"/>
<evidence type="ECO:0000313" key="3">
    <source>
        <dbReference type="Proteomes" id="UP000015102"/>
    </source>
</evidence>
<sequence length="116" mass="13761">MAVVKIVLLLVAIVAFSGCDEEDDFKYALPEDFGMPRCYAINEPCKPEDWKKSEKHIKNYIEEMVKQFLKEEVKVPKCKATNDCPKWVLDKYYKDRNDKEIEIRKKIREVNELKDD</sequence>
<keyword evidence="3" id="KW-1185">Reference proteome</keyword>
<accession>T1GTW8</accession>
<proteinExistence type="predicted"/>
<dbReference type="PROSITE" id="PS51257">
    <property type="entry name" value="PROKAR_LIPOPROTEIN"/>
    <property type="match status" value="1"/>
</dbReference>
<organism evidence="2 3">
    <name type="scientific">Megaselia scalaris</name>
    <name type="common">Humpbacked fly</name>
    <name type="synonym">Phora scalaris</name>
    <dbReference type="NCBI Taxonomy" id="36166"/>
    <lineage>
        <taxon>Eukaryota</taxon>
        <taxon>Metazoa</taxon>
        <taxon>Ecdysozoa</taxon>
        <taxon>Arthropoda</taxon>
        <taxon>Hexapoda</taxon>
        <taxon>Insecta</taxon>
        <taxon>Pterygota</taxon>
        <taxon>Neoptera</taxon>
        <taxon>Endopterygota</taxon>
        <taxon>Diptera</taxon>
        <taxon>Brachycera</taxon>
        <taxon>Muscomorpha</taxon>
        <taxon>Platypezoidea</taxon>
        <taxon>Phoridae</taxon>
        <taxon>Megaseliini</taxon>
        <taxon>Megaselia</taxon>
    </lineage>
</organism>
<evidence type="ECO:0000256" key="1">
    <source>
        <dbReference type="SAM" id="SignalP"/>
    </source>
</evidence>
<feature type="chain" id="PRO_5004588529" evidence="1">
    <location>
        <begin position="20"/>
        <end position="116"/>
    </location>
</feature>
<reference evidence="3" key="1">
    <citation type="submission" date="2013-02" db="EMBL/GenBank/DDBJ databases">
        <authorList>
            <person name="Hughes D."/>
        </authorList>
    </citation>
    <scope>NUCLEOTIDE SEQUENCE</scope>
    <source>
        <strain>Durham</strain>
        <strain evidence="3">NC isolate 2 -- Noor lab</strain>
    </source>
</reference>
<dbReference type="AlphaFoldDB" id="T1GTW8"/>
<dbReference type="Proteomes" id="UP000015102">
    <property type="component" value="Unassembled WGS sequence"/>
</dbReference>
<evidence type="ECO:0000313" key="2">
    <source>
        <dbReference type="EnsemblMetazoa" id="MESCA007163-PA"/>
    </source>
</evidence>
<feature type="signal peptide" evidence="1">
    <location>
        <begin position="1"/>
        <end position="19"/>
    </location>
</feature>
<protein>
    <submittedName>
        <fullName evidence="2">Uncharacterized protein</fullName>
    </submittedName>
</protein>